<dbReference type="RefSeq" id="XP_004383492.2">
    <property type="nucleotide sequence ID" value="XM_004383435.2"/>
</dbReference>
<evidence type="ECO:0000313" key="12">
    <source>
        <dbReference type="RefSeq" id="XP_004383492.2"/>
    </source>
</evidence>
<dbReference type="FunFam" id="3.30.497.10:FF:000005">
    <property type="entry name" value="serpin I2 isoform X1"/>
    <property type="match status" value="1"/>
</dbReference>
<reference evidence="12" key="1">
    <citation type="submission" date="2025-08" db="UniProtKB">
        <authorList>
            <consortium name="RefSeq"/>
        </authorList>
    </citation>
    <scope>IDENTIFICATION</scope>
</reference>
<feature type="chain" id="PRO_5016181512" evidence="9">
    <location>
        <begin position="19"/>
        <end position="405"/>
    </location>
</feature>
<accession>A0A2Y9DY05</accession>
<dbReference type="SMART" id="SM00093">
    <property type="entry name" value="SERPIN"/>
    <property type="match status" value="1"/>
</dbReference>
<evidence type="ECO:0000259" key="10">
    <source>
        <dbReference type="SMART" id="SM00093"/>
    </source>
</evidence>
<keyword evidence="5 9" id="KW-0732">Signal</keyword>
<evidence type="ECO:0000256" key="7">
    <source>
        <dbReference type="ARBA" id="ARBA00023180"/>
    </source>
</evidence>
<dbReference type="GO" id="GO:0004867">
    <property type="term" value="F:serine-type endopeptidase inhibitor activity"/>
    <property type="evidence" value="ECO:0007669"/>
    <property type="project" value="UniProtKB-KW"/>
</dbReference>
<evidence type="ECO:0000256" key="6">
    <source>
        <dbReference type="ARBA" id="ARBA00022900"/>
    </source>
</evidence>
<evidence type="ECO:0000313" key="11">
    <source>
        <dbReference type="Proteomes" id="UP000248480"/>
    </source>
</evidence>
<proteinExistence type="inferred from homology"/>
<dbReference type="SUPFAM" id="SSF56574">
    <property type="entry name" value="Serpins"/>
    <property type="match status" value="1"/>
</dbReference>
<evidence type="ECO:0000256" key="9">
    <source>
        <dbReference type="SAM" id="SignalP"/>
    </source>
</evidence>
<dbReference type="AlphaFoldDB" id="A0A2Y9DY05"/>
<dbReference type="InParanoid" id="A0A2Y9DY05"/>
<dbReference type="CTD" id="5276"/>
<dbReference type="InterPro" id="IPR023795">
    <property type="entry name" value="Serpin_CS"/>
</dbReference>
<dbReference type="InterPro" id="IPR000215">
    <property type="entry name" value="Serpin_fam"/>
</dbReference>
<keyword evidence="11" id="KW-1185">Reference proteome</keyword>
<dbReference type="InterPro" id="IPR036186">
    <property type="entry name" value="Serpin_sf"/>
</dbReference>
<gene>
    <name evidence="12" type="primary">SERPINI2</name>
</gene>
<dbReference type="PANTHER" id="PTHR11461:SF51">
    <property type="entry name" value="SERPIN I2"/>
    <property type="match status" value="1"/>
</dbReference>
<dbReference type="Gene3D" id="3.30.497.10">
    <property type="entry name" value="Antithrombin, subunit I, domain 2"/>
    <property type="match status" value="1"/>
</dbReference>
<organism evidence="11 12">
    <name type="scientific">Trichechus manatus latirostris</name>
    <name type="common">Florida manatee</name>
    <dbReference type="NCBI Taxonomy" id="127582"/>
    <lineage>
        <taxon>Eukaryota</taxon>
        <taxon>Metazoa</taxon>
        <taxon>Chordata</taxon>
        <taxon>Craniata</taxon>
        <taxon>Vertebrata</taxon>
        <taxon>Euteleostomi</taxon>
        <taxon>Mammalia</taxon>
        <taxon>Eutheria</taxon>
        <taxon>Afrotheria</taxon>
        <taxon>Sirenia</taxon>
        <taxon>Trichechidae</taxon>
        <taxon>Trichechus</taxon>
    </lineage>
</organism>
<comment type="subcellular location">
    <subcellularLocation>
        <location evidence="1">Secreted</location>
    </subcellularLocation>
</comment>
<keyword evidence="6" id="KW-0722">Serine protease inhibitor</keyword>
<evidence type="ECO:0000256" key="2">
    <source>
        <dbReference type="ARBA" id="ARBA00009500"/>
    </source>
</evidence>
<feature type="signal peptide" evidence="9">
    <location>
        <begin position="1"/>
        <end position="18"/>
    </location>
</feature>
<dbReference type="Gene3D" id="2.30.39.10">
    <property type="entry name" value="Alpha-1-antitrypsin, domain 1"/>
    <property type="match status" value="1"/>
</dbReference>
<dbReference type="STRING" id="127582.A0A2Y9DY05"/>
<keyword evidence="7" id="KW-0325">Glycoprotein</keyword>
<dbReference type="Pfam" id="PF00079">
    <property type="entry name" value="Serpin"/>
    <property type="match status" value="1"/>
</dbReference>
<name>A0A2Y9DY05_TRIMA</name>
<feature type="domain" description="Serpin" evidence="10">
    <location>
        <begin position="31"/>
        <end position="392"/>
    </location>
</feature>
<evidence type="ECO:0000256" key="4">
    <source>
        <dbReference type="ARBA" id="ARBA00022690"/>
    </source>
</evidence>
<dbReference type="GeneID" id="101349651"/>
<evidence type="ECO:0000256" key="1">
    <source>
        <dbReference type="ARBA" id="ARBA00004613"/>
    </source>
</evidence>
<evidence type="ECO:0000256" key="5">
    <source>
        <dbReference type="ARBA" id="ARBA00022729"/>
    </source>
</evidence>
<dbReference type="Proteomes" id="UP000248480">
    <property type="component" value="Unplaced"/>
</dbReference>
<dbReference type="PANTHER" id="PTHR11461">
    <property type="entry name" value="SERINE PROTEASE INHIBITOR, SERPIN"/>
    <property type="match status" value="1"/>
</dbReference>
<sequence length="405" mass="45864">MDTILLWSLLLAFSGSQASRSLTQRNTEFAVDLYQAICLSHKNNIIFSPLGTTLALGMVQLGAKGKAQHQIRQTLKLQENSTGEEFSMLKSFFSAILEKKQEFTFNLANALYLQEGFTVKEQYLHGNKEFFQSAIKLVDFQDAKACAETISTWVESKTDGKIKDMFSGEEFGPLTRLVLVNAVYFKGDWKQKFRKEDTQLMNFTKKDGSTVNIPMMKARLRTKYGYFSESSMNYQGLELPYKGNEFSLIIILPAENVNIEEVGKQITAHQILKWLSEIQEEEVEIILPRFKIEQKLDFKEALYSLNITEIFSSGCDLSGITDSSEVHVSQVMQKVFFEINEDGSEAATSTGILVPVIMSLAPNKFIANRPFLFLMKNNPTESILFMGRVTNPDTQKTKGRDLDSL</sequence>
<comment type="similarity">
    <text evidence="2 8">Belongs to the serpin family.</text>
</comment>
<dbReference type="GO" id="GO:0005615">
    <property type="term" value="C:extracellular space"/>
    <property type="evidence" value="ECO:0007669"/>
    <property type="project" value="InterPro"/>
</dbReference>
<dbReference type="InterPro" id="IPR042178">
    <property type="entry name" value="Serpin_sf_1"/>
</dbReference>
<evidence type="ECO:0000256" key="8">
    <source>
        <dbReference type="RuleBase" id="RU000411"/>
    </source>
</evidence>
<evidence type="ECO:0000256" key="3">
    <source>
        <dbReference type="ARBA" id="ARBA00022525"/>
    </source>
</evidence>
<dbReference type="InterPro" id="IPR042185">
    <property type="entry name" value="Serpin_sf_2"/>
</dbReference>
<dbReference type="PROSITE" id="PS00284">
    <property type="entry name" value="SERPIN"/>
    <property type="match status" value="1"/>
</dbReference>
<dbReference type="KEGG" id="tmu:101349651"/>
<protein>
    <submittedName>
        <fullName evidence="12">Serpin I2</fullName>
    </submittedName>
</protein>
<dbReference type="OrthoDB" id="671595at2759"/>
<dbReference type="FunCoup" id="A0A2Y9DY05">
    <property type="interactions" value="69"/>
</dbReference>
<keyword evidence="4" id="KW-0646">Protease inhibitor</keyword>
<dbReference type="InterPro" id="IPR023796">
    <property type="entry name" value="Serpin_dom"/>
</dbReference>
<keyword evidence="3" id="KW-0964">Secreted</keyword>